<dbReference type="SUPFAM" id="SSF46785">
    <property type="entry name" value="Winged helix' DNA-binding domain"/>
    <property type="match status" value="1"/>
</dbReference>
<evidence type="ECO:0000256" key="4">
    <source>
        <dbReference type="ARBA" id="ARBA00023163"/>
    </source>
</evidence>
<gene>
    <name evidence="6" type="ORF">SAMN05421736_101246</name>
</gene>
<dbReference type="Gene3D" id="1.10.10.10">
    <property type="entry name" value="Winged helix-like DNA-binding domain superfamily/Winged helix DNA-binding domain"/>
    <property type="match status" value="1"/>
</dbReference>
<evidence type="ECO:0000256" key="1">
    <source>
        <dbReference type="ARBA" id="ARBA00009437"/>
    </source>
</evidence>
<keyword evidence="3 6" id="KW-0238">DNA-binding</keyword>
<dbReference type="AlphaFoldDB" id="A0A1H3GR03"/>
<dbReference type="GO" id="GO:0003700">
    <property type="term" value="F:DNA-binding transcription factor activity"/>
    <property type="evidence" value="ECO:0007669"/>
    <property type="project" value="InterPro"/>
</dbReference>
<evidence type="ECO:0000256" key="2">
    <source>
        <dbReference type="ARBA" id="ARBA00023015"/>
    </source>
</evidence>
<dbReference type="InterPro" id="IPR005119">
    <property type="entry name" value="LysR_subst-bd"/>
</dbReference>
<feature type="domain" description="HTH lysR-type" evidence="5">
    <location>
        <begin position="1"/>
        <end position="58"/>
    </location>
</feature>
<name>A0A1H3GR03_9BACI</name>
<dbReference type="GO" id="GO:0000976">
    <property type="term" value="F:transcription cis-regulatory region binding"/>
    <property type="evidence" value="ECO:0007669"/>
    <property type="project" value="TreeGrafter"/>
</dbReference>
<dbReference type="PANTHER" id="PTHR30126:SF78">
    <property type="entry name" value="HTH LYSR-TYPE DOMAIN-CONTAINING PROTEIN"/>
    <property type="match status" value="1"/>
</dbReference>
<dbReference type="InterPro" id="IPR036390">
    <property type="entry name" value="WH_DNA-bd_sf"/>
</dbReference>
<dbReference type="EMBL" id="FNPI01000001">
    <property type="protein sequence ID" value="SDY05395.1"/>
    <property type="molecule type" value="Genomic_DNA"/>
</dbReference>
<sequence>MDEKDCQMLVYLGEELNITQAAKRLYTTQPALAYRIKQIEEQFGVELFIRDGKSLTLTLQGKCLIHYAQKQLRLLRDTKDQLKELTNAGNLRIGVTSFYCNYLFPPLLKAFHATHPGIQYYIQSGMSSEIFDALKKGDINLAIVRGDFPWDGKKQLLHEEEIGIVSLATLDMKTLADEPRIVFREPKMLAHIPNHTSETIEEMIQTWWEERFDRQANIVMEVDSYETCVRMASEGLGYAIVPKLFLINHPNLSFQSLIFADHSAANRRTWIYYRDQDHSLRAVQTFLTFLTKHLETELRY</sequence>
<dbReference type="Proteomes" id="UP000198935">
    <property type="component" value="Unassembled WGS sequence"/>
</dbReference>
<dbReference type="InterPro" id="IPR000847">
    <property type="entry name" value="LysR_HTH_N"/>
</dbReference>
<keyword evidence="2" id="KW-0805">Transcription regulation</keyword>
<dbReference type="CDD" id="cd05466">
    <property type="entry name" value="PBP2_LTTR_substrate"/>
    <property type="match status" value="1"/>
</dbReference>
<dbReference type="Gene3D" id="3.40.190.290">
    <property type="match status" value="1"/>
</dbReference>
<evidence type="ECO:0000259" key="5">
    <source>
        <dbReference type="PROSITE" id="PS50931"/>
    </source>
</evidence>
<organism evidence="6 7">
    <name type="scientific">Evansella caseinilytica</name>
    <dbReference type="NCBI Taxonomy" id="1503961"/>
    <lineage>
        <taxon>Bacteria</taxon>
        <taxon>Bacillati</taxon>
        <taxon>Bacillota</taxon>
        <taxon>Bacilli</taxon>
        <taxon>Bacillales</taxon>
        <taxon>Bacillaceae</taxon>
        <taxon>Evansella</taxon>
    </lineage>
</organism>
<proteinExistence type="inferred from homology"/>
<evidence type="ECO:0000313" key="6">
    <source>
        <dbReference type="EMBL" id="SDY05395.1"/>
    </source>
</evidence>
<reference evidence="7" key="1">
    <citation type="submission" date="2016-10" db="EMBL/GenBank/DDBJ databases">
        <authorList>
            <person name="Varghese N."/>
            <person name="Submissions S."/>
        </authorList>
    </citation>
    <scope>NUCLEOTIDE SEQUENCE [LARGE SCALE GENOMIC DNA]</scope>
    <source>
        <strain evidence="7">SP</strain>
    </source>
</reference>
<dbReference type="STRING" id="1503961.SAMN05421736_101246"/>
<dbReference type="Pfam" id="PF03466">
    <property type="entry name" value="LysR_substrate"/>
    <property type="match status" value="1"/>
</dbReference>
<keyword evidence="7" id="KW-1185">Reference proteome</keyword>
<evidence type="ECO:0000313" key="7">
    <source>
        <dbReference type="Proteomes" id="UP000198935"/>
    </source>
</evidence>
<dbReference type="PROSITE" id="PS50931">
    <property type="entry name" value="HTH_LYSR"/>
    <property type="match status" value="1"/>
</dbReference>
<protein>
    <submittedName>
        <fullName evidence="6">DNA-binding transcriptional regulator, LysR family</fullName>
    </submittedName>
</protein>
<keyword evidence="4" id="KW-0804">Transcription</keyword>
<dbReference type="Pfam" id="PF00126">
    <property type="entry name" value="HTH_1"/>
    <property type="match status" value="1"/>
</dbReference>
<dbReference type="PANTHER" id="PTHR30126">
    <property type="entry name" value="HTH-TYPE TRANSCRIPTIONAL REGULATOR"/>
    <property type="match status" value="1"/>
</dbReference>
<evidence type="ECO:0000256" key="3">
    <source>
        <dbReference type="ARBA" id="ARBA00023125"/>
    </source>
</evidence>
<dbReference type="InterPro" id="IPR036388">
    <property type="entry name" value="WH-like_DNA-bd_sf"/>
</dbReference>
<comment type="similarity">
    <text evidence="1">Belongs to the LysR transcriptional regulatory family.</text>
</comment>
<dbReference type="SUPFAM" id="SSF53850">
    <property type="entry name" value="Periplasmic binding protein-like II"/>
    <property type="match status" value="1"/>
</dbReference>
<accession>A0A1H3GR03</accession>
<dbReference type="PRINTS" id="PR00039">
    <property type="entry name" value="HTHLYSR"/>
</dbReference>